<keyword evidence="2" id="KW-1185">Reference proteome</keyword>
<name>A0A2N5X1G5_9GAMM</name>
<dbReference type="EMBL" id="PKUS01000016">
    <property type="protein sequence ID" value="PLW68328.1"/>
    <property type="molecule type" value="Genomic_DNA"/>
</dbReference>
<evidence type="ECO:0000313" key="1">
    <source>
        <dbReference type="EMBL" id="PLW68328.1"/>
    </source>
</evidence>
<comment type="caution">
    <text evidence="1">The sequence shown here is derived from an EMBL/GenBank/DDBJ whole genome shotgun (WGS) entry which is preliminary data.</text>
</comment>
<dbReference type="SUPFAM" id="SSF53756">
    <property type="entry name" value="UDP-Glycosyltransferase/glycogen phosphorylase"/>
    <property type="match status" value="1"/>
</dbReference>
<organism evidence="1 2">
    <name type="scientific">Pseudohalioglobus lutimaris</name>
    <dbReference type="NCBI Taxonomy" id="1737061"/>
    <lineage>
        <taxon>Bacteria</taxon>
        <taxon>Pseudomonadati</taxon>
        <taxon>Pseudomonadota</taxon>
        <taxon>Gammaproteobacteria</taxon>
        <taxon>Cellvibrionales</taxon>
        <taxon>Halieaceae</taxon>
        <taxon>Pseudohalioglobus</taxon>
    </lineage>
</organism>
<accession>A0A2N5X1G5</accession>
<proteinExistence type="predicted"/>
<dbReference type="Proteomes" id="UP000235005">
    <property type="component" value="Unassembled WGS sequence"/>
</dbReference>
<evidence type="ECO:0000313" key="2">
    <source>
        <dbReference type="Proteomes" id="UP000235005"/>
    </source>
</evidence>
<sequence length="381" mass="44065">MKRYAVIAQTVDPDRGSEFAAGWYFLKEVIFDERIQSNFSIHVFISENEKNRESILNYCRNRNVQAKINFIPQVLPQKHKYFGRLLRFFWQVRLAKVLQRGKFDIIHQISPASILYLNPVFLLRSKGKKVVGPMRIQARASISAMYLSDFRVLLRQVGIWSKECLEWVGFSYHRWCIRRFAEIHFTPFARKITNRGEVYCRETAFISFSNHECTEANSPEPVVIWSGLGDYYRKNEDLARRITLAMKKDSELKGLRVLFFGARKPHLKSHGVDYFDALPRSSFLKLINASTIYLCTSTLEINSVLAEEVLSKGGCVVTGNLPGFSMRPDNGGIQVVKDYNSLEDWLTGIRFSVYNRERCSVWSVQRSKKKEEVIASICGLL</sequence>
<dbReference type="RefSeq" id="WP_101518297.1">
    <property type="nucleotide sequence ID" value="NZ_PKUS01000016.1"/>
</dbReference>
<gene>
    <name evidence="1" type="ORF">C0039_13105</name>
</gene>
<protein>
    <submittedName>
        <fullName evidence="1">Uncharacterized protein</fullName>
    </submittedName>
</protein>
<reference evidence="1 2" key="1">
    <citation type="submission" date="2018-01" db="EMBL/GenBank/DDBJ databases">
        <title>The draft genome sequence of Halioglobus lutimaris HF004.</title>
        <authorList>
            <person name="Du Z.-J."/>
            <person name="Shi M.-J."/>
        </authorList>
    </citation>
    <scope>NUCLEOTIDE SEQUENCE [LARGE SCALE GENOMIC DNA]</scope>
    <source>
        <strain evidence="1 2">HF004</strain>
    </source>
</reference>
<dbReference type="AlphaFoldDB" id="A0A2N5X1G5"/>